<dbReference type="InterPro" id="IPR041657">
    <property type="entry name" value="HTH_17"/>
</dbReference>
<dbReference type="GO" id="GO:0003677">
    <property type="term" value="F:DNA binding"/>
    <property type="evidence" value="ECO:0007669"/>
    <property type="project" value="InterPro"/>
</dbReference>
<proteinExistence type="predicted"/>
<dbReference type="RefSeq" id="WP_183453184.1">
    <property type="nucleotide sequence ID" value="NZ_JACHWB010000006.1"/>
</dbReference>
<comment type="caution">
    <text evidence="2">The sequence shown here is derived from an EMBL/GenBank/DDBJ whole genome shotgun (WGS) entry which is preliminary data.</text>
</comment>
<protein>
    <submittedName>
        <fullName evidence="2">Excisionase family DNA binding protein</fullName>
    </submittedName>
</protein>
<keyword evidence="3" id="KW-1185">Reference proteome</keyword>
<name>A0A7W4YXQ9_9HYPH</name>
<reference evidence="2 3" key="1">
    <citation type="submission" date="2020-08" db="EMBL/GenBank/DDBJ databases">
        <title>The Agave Microbiome: Exploring the role of microbial communities in plant adaptations to desert environments.</title>
        <authorList>
            <person name="Partida-Martinez L.P."/>
        </authorList>
    </citation>
    <scope>NUCLEOTIDE SEQUENCE [LARGE SCALE GENOMIC DNA]</scope>
    <source>
        <strain evidence="2 3">AT3.9</strain>
    </source>
</reference>
<sequence length="72" mass="7779">MVKAYGAAQGSEDSLTTSQAAKYLGMSASYLAKARMDGTGPRFMKIGRSVRYRATDLDDFLRSCTRSSTSQG</sequence>
<evidence type="ECO:0000259" key="1">
    <source>
        <dbReference type="Pfam" id="PF12728"/>
    </source>
</evidence>
<accession>A0A7W4YXQ9</accession>
<evidence type="ECO:0000313" key="3">
    <source>
        <dbReference type="Proteomes" id="UP000532010"/>
    </source>
</evidence>
<dbReference type="Pfam" id="PF12728">
    <property type="entry name" value="HTH_17"/>
    <property type="match status" value="1"/>
</dbReference>
<dbReference type="InterPro" id="IPR009061">
    <property type="entry name" value="DNA-bd_dom_put_sf"/>
</dbReference>
<dbReference type="InterPro" id="IPR010093">
    <property type="entry name" value="SinI_DNA-bd"/>
</dbReference>
<dbReference type="SUPFAM" id="SSF46955">
    <property type="entry name" value="Putative DNA-binding domain"/>
    <property type="match status" value="1"/>
</dbReference>
<dbReference type="NCBIfam" id="TIGR01764">
    <property type="entry name" value="excise"/>
    <property type="match status" value="1"/>
</dbReference>
<feature type="domain" description="Helix-turn-helix" evidence="1">
    <location>
        <begin position="15"/>
        <end position="64"/>
    </location>
</feature>
<evidence type="ECO:0000313" key="2">
    <source>
        <dbReference type="EMBL" id="MBB3020842.1"/>
    </source>
</evidence>
<dbReference type="EMBL" id="JACHWB010000006">
    <property type="protein sequence ID" value="MBB3020842.1"/>
    <property type="molecule type" value="Genomic_DNA"/>
</dbReference>
<gene>
    <name evidence="2" type="ORF">FHR70_003930</name>
</gene>
<organism evidence="2 3">
    <name type="scientific">Microvirga lupini</name>
    <dbReference type="NCBI Taxonomy" id="420324"/>
    <lineage>
        <taxon>Bacteria</taxon>
        <taxon>Pseudomonadati</taxon>
        <taxon>Pseudomonadota</taxon>
        <taxon>Alphaproteobacteria</taxon>
        <taxon>Hyphomicrobiales</taxon>
        <taxon>Methylobacteriaceae</taxon>
        <taxon>Microvirga</taxon>
    </lineage>
</organism>
<dbReference type="AlphaFoldDB" id="A0A7W4YXQ9"/>
<dbReference type="Proteomes" id="UP000532010">
    <property type="component" value="Unassembled WGS sequence"/>
</dbReference>